<dbReference type="OrthoDB" id="204958at2759"/>
<feature type="compositionally biased region" description="Polar residues" evidence="7">
    <location>
        <begin position="97"/>
        <end position="109"/>
    </location>
</feature>
<feature type="region of interest" description="Disordered" evidence="7">
    <location>
        <begin position="74"/>
        <end position="187"/>
    </location>
</feature>
<organism evidence="9 10">
    <name type="scientific">Coemansia spiralis</name>
    <dbReference type="NCBI Taxonomy" id="417178"/>
    <lineage>
        <taxon>Eukaryota</taxon>
        <taxon>Fungi</taxon>
        <taxon>Fungi incertae sedis</taxon>
        <taxon>Zoopagomycota</taxon>
        <taxon>Kickxellomycotina</taxon>
        <taxon>Kickxellomycetes</taxon>
        <taxon>Kickxellales</taxon>
        <taxon>Kickxellaceae</taxon>
        <taxon>Coemansia</taxon>
    </lineage>
</organism>
<evidence type="ECO:0000256" key="4">
    <source>
        <dbReference type="ARBA" id="ARBA00022741"/>
    </source>
</evidence>
<dbReference type="AlphaFoldDB" id="A0A9W8L078"/>
<evidence type="ECO:0000259" key="8">
    <source>
        <dbReference type="Pfam" id="PF18101"/>
    </source>
</evidence>
<dbReference type="InterPro" id="IPR041332">
    <property type="entry name" value="Pan3_CK"/>
</dbReference>
<protein>
    <submittedName>
        <fullName evidence="9">PAB-dependent poly(A)-specific ribonuclease subunit 3</fullName>
    </submittedName>
</protein>
<feature type="compositionally biased region" description="Polar residues" evidence="7">
    <location>
        <begin position="170"/>
        <end position="180"/>
    </location>
</feature>
<evidence type="ECO:0000256" key="2">
    <source>
        <dbReference type="ARBA" id="ARBA00022490"/>
    </source>
</evidence>
<dbReference type="PANTHER" id="PTHR12272">
    <property type="entry name" value="DEADENYLATION COMPLEX SUBUNIT PAN3"/>
    <property type="match status" value="1"/>
</dbReference>
<evidence type="ECO:0000256" key="1">
    <source>
        <dbReference type="ARBA" id="ARBA00004496"/>
    </source>
</evidence>
<dbReference type="Gene3D" id="1.20.5.5160">
    <property type="match status" value="1"/>
</dbReference>
<evidence type="ECO:0000256" key="7">
    <source>
        <dbReference type="SAM" id="MobiDB-lite"/>
    </source>
</evidence>
<dbReference type="GO" id="GO:0006397">
    <property type="term" value="P:mRNA processing"/>
    <property type="evidence" value="ECO:0007669"/>
    <property type="project" value="UniProtKB-KW"/>
</dbReference>
<dbReference type="GO" id="GO:0005524">
    <property type="term" value="F:ATP binding"/>
    <property type="evidence" value="ECO:0007669"/>
    <property type="project" value="UniProtKB-KW"/>
</dbReference>
<keyword evidence="4" id="KW-0547">Nucleotide-binding</keyword>
<evidence type="ECO:0000256" key="3">
    <source>
        <dbReference type="ARBA" id="ARBA00022664"/>
    </source>
</evidence>
<comment type="caution">
    <text evidence="9">The sequence shown here is derived from an EMBL/GenBank/DDBJ whole genome shotgun (WGS) entry which is preliminary data.</text>
</comment>
<keyword evidence="2" id="KW-0963">Cytoplasm</keyword>
<dbReference type="InterPro" id="IPR030844">
    <property type="entry name" value="PAN3"/>
</dbReference>
<dbReference type="EMBL" id="JANBTW010000005">
    <property type="protein sequence ID" value="KAJ2680399.1"/>
    <property type="molecule type" value="Genomic_DNA"/>
</dbReference>
<evidence type="ECO:0000256" key="6">
    <source>
        <dbReference type="ARBA" id="ARBA00023054"/>
    </source>
</evidence>
<feature type="compositionally biased region" description="Polar residues" evidence="7">
    <location>
        <begin position="78"/>
        <end position="90"/>
    </location>
</feature>
<dbReference type="InterPro" id="IPR011009">
    <property type="entry name" value="Kinase-like_dom_sf"/>
</dbReference>
<dbReference type="PANTHER" id="PTHR12272:SF11">
    <property type="entry name" value="PAN2-PAN3 DEADENYLATION COMPLEX SUBUNIT PAN3"/>
    <property type="match status" value="1"/>
</dbReference>
<name>A0A9W8L078_9FUNG</name>
<dbReference type="Gene3D" id="1.10.510.10">
    <property type="entry name" value="Transferase(Phosphotransferase) domain 1"/>
    <property type="match status" value="1"/>
</dbReference>
<dbReference type="FunFam" id="1.10.287.3700:FF:000001">
    <property type="entry name" value="PAN2-PAN3 deadenylation complex subunit PAN3"/>
    <property type="match status" value="1"/>
</dbReference>
<evidence type="ECO:0000256" key="5">
    <source>
        <dbReference type="ARBA" id="ARBA00022840"/>
    </source>
</evidence>
<keyword evidence="5" id="KW-0067">ATP-binding</keyword>
<evidence type="ECO:0000313" key="10">
    <source>
        <dbReference type="Proteomes" id="UP001151518"/>
    </source>
</evidence>
<accession>A0A9W8L078</accession>
<feature type="domain" description="Pan3 C-terminal knob" evidence="8">
    <location>
        <begin position="478"/>
        <end position="614"/>
    </location>
</feature>
<gene>
    <name evidence="9" type="primary">PAN3</name>
    <name evidence="9" type="ORF">GGI25_000691</name>
</gene>
<comment type="subcellular location">
    <subcellularLocation>
        <location evidence="1">Cytoplasm</location>
    </subcellularLocation>
</comment>
<dbReference type="Pfam" id="PF18101">
    <property type="entry name" value="Pan3_CK"/>
    <property type="match status" value="1"/>
</dbReference>
<dbReference type="Gene3D" id="1.10.287.3700">
    <property type="match status" value="1"/>
</dbReference>
<dbReference type="SUPFAM" id="SSF56112">
    <property type="entry name" value="Protein kinase-like (PK-like)"/>
    <property type="match status" value="1"/>
</dbReference>
<dbReference type="GO" id="GO:0000289">
    <property type="term" value="P:nuclear-transcribed mRNA poly(A) tail shortening"/>
    <property type="evidence" value="ECO:0007669"/>
    <property type="project" value="InterPro"/>
</dbReference>
<keyword evidence="3" id="KW-0507">mRNA processing</keyword>
<sequence length="623" mass="69370">MLRKRLAIRRKRLAMLPQTAYPLQRNLADSHRIFGISSMAQRNAFLYTEMSNDNGFTEKQKPFSSGTKLAAASELGKISQSPVTRAQSSGKLRASSPAFQPSPAKNQQPGVVAGTGHGSATSSIGGKGSSRLRLVPEFTPKSKQQKRVNEAGRDGDISQLRSKLAESKLTEPTITQNTAEPSVVGDGNIASNDDFFMKVPDPSNQKPYMKPISYFAIDENLRRALAEEMRTMNHVIESDLPFQIHNYHSLSPLENEMLDFDISNQISQQEIKAQSIADGCHYSLHRIPNIDPANKPNLSAIDKWKMVQAPNIAQVHEAFTTRAFGDNSLVLVCDYKPLTSSLKNKILDSRMPVTEAFLWSIVLQLVSALRIIHFSGLSVQTLGMSTVLMSPAGRVYINSCGLADVLGLYTGYNLEAMQQNDLHAIGKILASILAMNRDNVVLMQSQASVVMPGSNFSTDFKELFGYLNRRLTPVIALDDILRLAGPRIFFELDHARREADLLHSNLKLEMANGRLVRLLCKINFITERADSAMDPEWSETGDRYLIKLFRDYVFHLIGEDGKPSMDMAHVVGNLNKLDAGSQEKVMLMSRDEKSCLVVSYQELKRCIESAYTELMAISPRPWK</sequence>
<dbReference type="GO" id="GO:0000932">
    <property type="term" value="C:P-body"/>
    <property type="evidence" value="ECO:0007669"/>
    <property type="project" value="TreeGrafter"/>
</dbReference>
<feature type="compositionally biased region" description="Basic and acidic residues" evidence="7">
    <location>
        <begin position="147"/>
        <end position="156"/>
    </location>
</feature>
<evidence type="ECO:0000313" key="9">
    <source>
        <dbReference type="EMBL" id="KAJ2680399.1"/>
    </source>
</evidence>
<keyword evidence="6" id="KW-0175">Coiled coil</keyword>
<proteinExistence type="predicted"/>
<dbReference type="Proteomes" id="UP001151518">
    <property type="component" value="Unassembled WGS sequence"/>
</dbReference>
<dbReference type="GO" id="GO:0008143">
    <property type="term" value="F:poly(A) binding"/>
    <property type="evidence" value="ECO:0007669"/>
    <property type="project" value="TreeGrafter"/>
</dbReference>
<dbReference type="GO" id="GO:0031251">
    <property type="term" value="C:PAN complex"/>
    <property type="evidence" value="ECO:0007669"/>
    <property type="project" value="InterPro"/>
</dbReference>
<reference evidence="9" key="1">
    <citation type="submission" date="2022-07" db="EMBL/GenBank/DDBJ databases">
        <title>Phylogenomic reconstructions and comparative analyses of Kickxellomycotina fungi.</title>
        <authorList>
            <person name="Reynolds N.K."/>
            <person name="Stajich J.E."/>
            <person name="Barry K."/>
            <person name="Grigoriev I.V."/>
            <person name="Crous P."/>
            <person name="Smith M.E."/>
        </authorList>
    </citation>
    <scope>NUCLEOTIDE SEQUENCE</scope>
    <source>
        <strain evidence="9">NRRL 3115</strain>
    </source>
</reference>